<reference evidence="2" key="1">
    <citation type="submission" date="2017-09" db="EMBL/GenBank/DDBJ databases">
        <title>Depth-based differentiation of microbial function through sediment-hosted aquifers and enrichment of novel symbionts in the deep terrestrial subsurface.</title>
        <authorList>
            <person name="Probst A.J."/>
            <person name="Ladd B."/>
            <person name="Jarett J.K."/>
            <person name="Geller-Mcgrath D.E."/>
            <person name="Sieber C.M.K."/>
            <person name="Emerson J.B."/>
            <person name="Anantharaman K."/>
            <person name="Thomas B.C."/>
            <person name="Malmstrom R."/>
            <person name="Stieglmeier M."/>
            <person name="Klingl A."/>
            <person name="Woyke T."/>
            <person name="Ryan C.M."/>
            <person name="Banfield J.F."/>
        </authorList>
    </citation>
    <scope>NUCLEOTIDE SEQUENCE [LARGE SCALE GENOMIC DNA]</scope>
</reference>
<organism evidence="1 2">
    <name type="scientific">Candidatus Nealsonbacteria bacterium CG_4_10_14_0_8_um_filter_37_14</name>
    <dbReference type="NCBI Taxonomy" id="1974684"/>
    <lineage>
        <taxon>Bacteria</taxon>
        <taxon>Candidatus Nealsoniibacteriota</taxon>
    </lineage>
</organism>
<protein>
    <recommendedName>
        <fullName evidence="3">MoaD/ThiS family protein</fullName>
    </recommendedName>
</protein>
<evidence type="ECO:0000313" key="2">
    <source>
        <dbReference type="Proteomes" id="UP000230767"/>
    </source>
</evidence>
<evidence type="ECO:0000313" key="1">
    <source>
        <dbReference type="EMBL" id="PIY88502.1"/>
    </source>
</evidence>
<evidence type="ECO:0008006" key="3">
    <source>
        <dbReference type="Google" id="ProtNLM"/>
    </source>
</evidence>
<comment type="caution">
    <text evidence="1">The sequence shown here is derived from an EMBL/GenBank/DDBJ whole genome shotgun (WGS) entry which is preliminary data.</text>
</comment>
<dbReference type="EMBL" id="PFLW01000087">
    <property type="protein sequence ID" value="PIY88502.1"/>
    <property type="molecule type" value="Genomic_DNA"/>
</dbReference>
<proteinExistence type="predicted"/>
<accession>A0A2M7R5C1</accession>
<gene>
    <name evidence="1" type="ORF">COY73_03700</name>
</gene>
<dbReference type="Proteomes" id="UP000230767">
    <property type="component" value="Unassembled WGS sequence"/>
</dbReference>
<sequence length="89" mass="10186">MKEFPKPIKIKIFYDENLKGITGKSSEVSMVSEGLSFANFLYFIFSSYPEIQRRFPPGKLGFLLNGKKPNEYDVLNGGDELRFIGIEDK</sequence>
<dbReference type="AlphaFoldDB" id="A0A2M7R5C1"/>
<name>A0A2M7R5C1_9BACT</name>